<dbReference type="GO" id="GO:0000160">
    <property type="term" value="P:phosphorelay signal transduction system"/>
    <property type="evidence" value="ECO:0007669"/>
    <property type="project" value="InterPro"/>
</dbReference>
<gene>
    <name evidence="3" type="ORF">HYY20_09725</name>
</gene>
<sequence>MKLGAYDYITKPFKMEEILLGVGRALEEGQLRRAVAVGKGPIVQPEDLPEGLTRQRESSDFLETAADKGLTIEDLEREYILKVLEQAGWNKARAAKV</sequence>
<dbReference type="Pfam" id="PF02954">
    <property type="entry name" value="HTH_8"/>
    <property type="match status" value="1"/>
</dbReference>
<dbReference type="Proteomes" id="UP000769766">
    <property type="component" value="Unassembled WGS sequence"/>
</dbReference>
<feature type="domain" description="Response regulatory" evidence="2">
    <location>
        <begin position="1"/>
        <end position="26"/>
    </location>
</feature>
<dbReference type="PROSITE" id="PS50110">
    <property type="entry name" value="RESPONSE_REGULATORY"/>
    <property type="match status" value="1"/>
</dbReference>
<dbReference type="Gene3D" id="1.10.10.60">
    <property type="entry name" value="Homeodomain-like"/>
    <property type="match status" value="1"/>
</dbReference>
<dbReference type="AlphaFoldDB" id="A0A932CR82"/>
<protein>
    <recommendedName>
        <fullName evidence="2">Response regulatory domain-containing protein</fullName>
    </recommendedName>
</protein>
<proteinExistence type="predicted"/>
<accession>A0A932CR82</accession>
<dbReference type="Gene3D" id="6.10.250.690">
    <property type="match status" value="1"/>
</dbReference>
<evidence type="ECO:0000256" key="1">
    <source>
        <dbReference type="PROSITE-ProRule" id="PRU00169"/>
    </source>
</evidence>
<evidence type="ECO:0000313" key="3">
    <source>
        <dbReference type="EMBL" id="MBI2877147.1"/>
    </source>
</evidence>
<dbReference type="GO" id="GO:0043565">
    <property type="term" value="F:sequence-specific DNA binding"/>
    <property type="evidence" value="ECO:0007669"/>
    <property type="project" value="InterPro"/>
</dbReference>
<evidence type="ECO:0000259" key="2">
    <source>
        <dbReference type="PROSITE" id="PS50110"/>
    </source>
</evidence>
<dbReference type="InterPro" id="IPR001789">
    <property type="entry name" value="Sig_transdc_resp-reg_receiver"/>
</dbReference>
<comment type="caution">
    <text evidence="3">The sequence shown here is derived from an EMBL/GenBank/DDBJ whole genome shotgun (WGS) entry which is preliminary data.</text>
</comment>
<dbReference type="InterPro" id="IPR002197">
    <property type="entry name" value="HTH_Fis"/>
</dbReference>
<dbReference type="EMBL" id="JACPRF010000293">
    <property type="protein sequence ID" value="MBI2877147.1"/>
    <property type="molecule type" value="Genomic_DNA"/>
</dbReference>
<feature type="non-terminal residue" evidence="3">
    <location>
        <position position="97"/>
    </location>
</feature>
<evidence type="ECO:0000313" key="4">
    <source>
        <dbReference type="Proteomes" id="UP000769766"/>
    </source>
</evidence>
<reference evidence="3" key="1">
    <citation type="submission" date="2020-07" db="EMBL/GenBank/DDBJ databases">
        <title>Huge and variable diversity of episymbiotic CPR bacteria and DPANN archaea in groundwater ecosystems.</title>
        <authorList>
            <person name="He C.Y."/>
            <person name="Keren R."/>
            <person name="Whittaker M."/>
            <person name="Farag I.F."/>
            <person name="Doudna J."/>
            <person name="Cate J.H.D."/>
            <person name="Banfield J.F."/>
        </authorList>
    </citation>
    <scope>NUCLEOTIDE SEQUENCE</scope>
    <source>
        <strain evidence="3">NC_groundwater_672_Ag_B-0.1um_62_36</strain>
    </source>
</reference>
<organism evidence="3 4">
    <name type="scientific">Tectimicrobiota bacterium</name>
    <dbReference type="NCBI Taxonomy" id="2528274"/>
    <lineage>
        <taxon>Bacteria</taxon>
        <taxon>Pseudomonadati</taxon>
        <taxon>Nitrospinota/Tectimicrobiota group</taxon>
        <taxon>Candidatus Tectimicrobiota</taxon>
    </lineage>
</organism>
<dbReference type="InterPro" id="IPR011006">
    <property type="entry name" value="CheY-like_superfamily"/>
</dbReference>
<comment type="caution">
    <text evidence="1">Lacks conserved residue(s) required for the propagation of feature annotation.</text>
</comment>
<name>A0A932CR82_UNCTE</name>
<dbReference type="SUPFAM" id="SSF52172">
    <property type="entry name" value="CheY-like"/>
    <property type="match status" value="1"/>
</dbReference>